<dbReference type="GeneTree" id="ENSGT00940000164786"/>
<evidence type="ECO:0000256" key="5">
    <source>
        <dbReference type="ARBA" id="ARBA00022729"/>
    </source>
</evidence>
<feature type="domain" description="Fibronectin type-III" evidence="16">
    <location>
        <begin position="858"/>
        <end position="953"/>
    </location>
</feature>
<evidence type="ECO:0000256" key="3">
    <source>
        <dbReference type="ARBA" id="ARBA00022475"/>
    </source>
</evidence>
<dbReference type="Pfam" id="PF00041">
    <property type="entry name" value="fn3"/>
    <property type="match status" value="2"/>
</dbReference>
<dbReference type="Ensembl" id="ENSHHUT00000057524.1">
    <property type="protein sequence ID" value="ENSHHUP00000055596.1"/>
    <property type="gene ID" value="ENSHHUG00000032456.1"/>
</dbReference>
<keyword evidence="10" id="KW-0325">Glycoprotein</keyword>
<dbReference type="InterPro" id="IPR013098">
    <property type="entry name" value="Ig_I-set"/>
</dbReference>
<dbReference type="FunFam" id="2.60.40.10:FF:000028">
    <property type="entry name" value="Neuronal cell adhesion molecule"/>
    <property type="match status" value="1"/>
</dbReference>
<keyword evidence="11" id="KW-0449">Lipoprotein</keyword>
<dbReference type="GO" id="GO:0007411">
    <property type="term" value="P:axon guidance"/>
    <property type="evidence" value="ECO:0007669"/>
    <property type="project" value="TreeGrafter"/>
</dbReference>
<evidence type="ECO:0000313" key="17">
    <source>
        <dbReference type="Ensembl" id="ENSHHUP00000055596.1"/>
    </source>
</evidence>
<dbReference type="FunFam" id="2.60.40.10:FF:000054">
    <property type="entry name" value="Contactin 1"/>
    <property type="match status" value="1"/>
</dbReference>
<keyword evidence="9" id="KW-1015">Disulfide bond</keyword>
<evidence type="ECO:0000256" key="14">
    <source>
        <dbReference type="SAM" id="MobiDB-lite"/>
    </source>
</evidence>
<evidence type="ECO:0000256" key="7">
    <source>
        <dbReference type="ARBA" id="ARBA00022889"/>
    </source>
</evidence>
<dbReference type="FunFam" id="2.60.40.10:FF:000004">
    <property type="entry name" value="DCC isoform 1"/>
    <property type="match status" value="1"/>
</dbReference>
<keyword evidence="8" id="KW-0472">Membrane</keyword>
<feature type="domain" description="Ig-like" evidence="15">
    <location>
        <begin position="22"/>
        <end position="93"/>
    </location>
</feature>
<dbReference type="FunFam" id="2.60.40.10:FF:000052">
    <property type="entry name" value="Contactin 1"/>
    <property type="match status" value="1"/>
</dbReference>
<feature type="region of interest" description="Disordered" evidence="14">
    <location>
        <begin position="638"/>
        <end position="670"/>
    </location>
</feature>
<dbReference type="PROSITE" id="PS50853">
    <property type="entry name" value="FN3"/>
    <property type="match status" value="4"/>
</dbReference>
<keyword evidence="3" id="KW-1003">Cell membrane</keyword>
<name>A0A4W5NTN7_9TELE</name>
<dbReference type="InterPro" id="IPR007110">
    <property type="entry name" value="Ig-like_dom"/>
</dbReference>
<reference evidence="17" key="2">
    <citation type="submission" date="2025-08" db="UniProtKB">
        <authorList>
            <consortium name="Ensembl"/>
        </authorList>
    </citation>
    <scope>IDENTIFICATION</scope>
</reference>
<dbReference type="FunFam" id="2.60.40.10:FF:000035">
    <property type="entry name" value="Contactin 1"/>
    <property type="match status" value="1"/>
</dbReference>
<evidence type="ECO:0000256" key="6">
    <source>
        <dbReference type="ARBA" id="ARBA00022737"/>
    </source>
</evidence>
<evidence type="ECO:0000256" key="9">
    <source>
        <dbReference type="ARBA" id="ARBA00023157"/>
    </source>
</evidence>
<dbReference type="SMART" id="SM00409">
    <property type="entry name" value="IG"/>
    <property type="match status" value="5"/>
</dbReference>
<feature type="domain" description="Ig-like" evidence="15">
    <location>
        <begin position="98"/>
        <end position="184"/>
    </location>
</feature>
<dbReference type="SMART" id="SM00060">
    <property type="entry name" value="FN3"/>
    <property type="match status" value="4"/>
</dbReference>
<feature type="domain" description="Ig-like" evidence="15">
    <location>
        <begin position="458"/>
        <end position="543"/>
    </location>
</feature>
<keyword evidence="6" id="KW-0677">Repeat</keyword>
<evidence type="ECO:0000256" key="10">
    <source>
        <dbReference type="ARBA" id="ARBA00023180"/>
    </source>
</evidence>
<evidence type="ECO:0000256" key="12">
    <source>
        <dbReference type="ARBA" id="ARBA00023319"/>
    </source>
</evidence>
<dbReference type="GO" id="GO:0007420">
    <property type="term" value="P:brain development"/>
    <property type="evidence" value="ECO:0007669"/>
    <property type="project" value="TreeGrafter"/>
</dbReference>
<feature type="domain" description="Fibronectin type-III" evidence="16">
    <location>
        <begin position="556"/>
        <end position="654"/>
    </location>
</feature>
<proteinExistence type="inferred from homology"/>
<dbReference type="FunFam" id="2.60.40.10:FF:000005">
    <property type="entry name" value="Neuronal cell adhesion molecule"/>
    <property type="match status" value="1"/>
</dbReference>
<dbReference type="Proteomes" id="UP000314982">
    <property type="component" value="Unassembled WGS sequence"/>
</dbReference>
<dbReference type="PROSITE" id="PS50835">
    <property type="entry name" value="IG_LIKE"/>
    <property type="match status" value="5"/>
</dbReference>
<keyword evidence="7" id="KW-0130">Cell adhesion</keyword>
<feature type="domain" description="Ig-like" evidence="15">
    <location>
        <begin position="191"/>
        <end position="277"/>
    </location>
</feature>
<dbReference type="InterPro" id="IPR003598">
    <property type="entry name" value="Ig_sub2"/>
</dbReference>
<comment type="similarity">
    <text evidence="2">Belongs to the immunoglobulin superfamily. Contactin family.</text>
</comment>
<dbReference type="GO" id="GO:0098552">
    <property type="term" value="C:side of membrane"/>
    <property type="evidence" value="ECO:0007669"/>
    <property type="project" value="UniProtKB-KW"/>
</dbReference>
<dbReference type="PANTHER" id="PTHR44170">
    <property type="entry name" value="PROTEIN SIDEKICK"/>
    <property type="match status" value="1"/>
</dbReference>
<dbReference type="FunFam" id="2.60.40.10:FF:000047">
    <property type="entry name" value="Contactin 1"/>
    <property type="match status" value="1"/>
</dbReference>
<reference evidence="17" key="3">
    <citation type="submission" date="2025-09" db="UniProtKB">
        <authorList>
            <consortium name="Ensembl"/>
        </authorList>
    </citation>
    <scope>IDENTIFICATION</scope>
</reference>
<keyword evidence="12" id="KW-0393">Immunoglobulin domain</keyword>
<keyword evidence="18" id="KW-1185">Reference proteome</keyword>
<dbReference type="GO" id="GO:0005886">
    <property type="term" value="C:plasma membrane"/>
    <property type="evidence" value="ECO:0007669"/>
    <property type="project" value="UniProtKB-SubCell"/>
</dbReference>
<dbReference type="InterPro" id="IPR036179">
    <property type="entry name" value="Ig-like_dom_sf"/>
</dbReference>
<feature type="domain" description="Ig-like" evidence="15">
    <location>
        <begin position="282"/>
        <end position="366"/>
    </location>
</feature>
<keyword evidence="5" id="KW-0732">Signal</keyword>
<evidence type="ECO:0000256" key="8">
    <source>
        <dbReference type="ARBA" id="ARBA00023136"/>
    </source>
</evidence>
<comment type="subcellular location">
    <subcellularLocation>
        <location evidence="1">Cell membrane</location>
        <topology evidence="1">Lipid-anchor</topology>
        <topology evidence="1">GPI-anchor</topology>
    </subcellularLocation>
</comment>
<evidence type="ECO:0000313" key="18">
    <source>
        <dbReference type="Proteomes" id="UP000314982"/>
    </source>
</evidence>
<feature type="domain" description="Fibronectin type-III" evidence="16">
    <location>
        <begin position="761"/>
        <end position="857"/>
    </location>
</feature>
<dbReference type="InterPro" id="IPR003599">
    <property type="entry name" value="Ig_sub"/>
</dbReference>
<evidence type="ECO:0000256" key="2">
    <source>
        <dbReference type="ARBA" id="ARBA00009812"/>
    </source>
</evidence>
<dbReference type="Pfam" id="PF13927">
    <property type="entry name" value="Ig_3"/>
    <property type="match status" value="3"/>
</dbReference>
<evidence type="ECO:0000256" key="1">
    <source>
        <dbReference type="ARBA" id="ARBA00004609"/>
    </source>
</evidence>
<dbReference type="GO" id="GO:0030424">
    <property type="term" value="C:axon"/>
    <property type="evidence" value="ECO:0007669"/>
    <property type="project" value="TreeGrafter"/>
</dbReference>
<evidence type="ECO:0000256" key="13">
    <source>
        <dbReference type="ARBA" id="ARBA00038703"/>
    </source>
</evidence>
<dbReference type="InterPro" id="IPR036116">
    <property type="entry name" value="FN3_sf"/>
</dbReference>
<dbReference type="CDD" id="cd00063">
    <property type="entry name" value="FN3"/>
    <property type="match status" value="4"/>
</dbReference>
<dbReference type="Pfam" id="PF07679">
    <property type="entry name" value="I-set"/>
    <property type="match status" value="1"/>
</dbReference>
<dbReference type="AlphaFoldDB" id="A0A4W5NTN7"/>
<keyword evidence="4" id="KW-0336">GPI-anchor</keyword>
<dbReference type="Gene3D" id="2.60.40.10">
    <property type="entry name" value="Immunoglobulins"/>
    <property type="match status" value="9"/>
</dbReference>
<dbReference type="InterPro" id="IPR013783">
    <property type="entry name" value="Ig-like_fold"/>
</dbReference>
<organism evidence="17 18">
    <name type="scientific">Hucho hucho</name>
    <name type="common">huchen</name>
    <dbReference type="NCBI Taxonomy" id="62062"/>
    <lineage>
        <taxon>Eukaryota</taxon>
        <taxon>Metazoa</taxon>
        <taxon>Chordata</taxon>
        <taxon>Craniata</taxon>
        <taxon>Vertebrata</taxon>
        <taxon>Euteleostomi</taxon>
        <taxon>Actinopterygii</taxon>
        <taxon>Neopterygii</taxon>
        <taxon>Teleostei</taxon>
        <taxon>Protacanthopterygii</taxon>
        <taxon>Salmoniformes</taxon>
        <taxon>Salmonidae</taxon>
        <taxon>Salmoninae</taxon>
        <taxon>Hucho</taxon>
    </lineage>
</organism>
<evidence type="ECO:0000259" key="16">
    <source>
        <dbReference type="PROSITE" id="PS50853"/>
    </source>
</evidence>
<dbReference type="SMART" id="SM00408">
    <property type="entry name" value="IGc2"/>
    <property type="match status" value="5"/>
</dbReference>
<evidence type="ECO:0000259" key="15">
    <source>
        <dbReference type="PROSITE" id="PS50835"/>
    </source>
</evidence>
<accession>A0A4W5NTN7</accession>
<dbReference type="PANTHER" id="PTHR44170:SF18">
    <property type="entry name" value="CONTACTIN 3B-RELATED"/>
    <property type="match status" value="1"/>
</dbReference>
<evidence type="ECO:0000256" key="11">
    <source>
        <dbReference type="ARBA" id="ARBA00023288"/>
    </source>
</evidence>
<dbReference type="SUPFAM" id="SSF48726">
    <property type="entry name" value="Immunoglobulin"/>
    <property type="match status" value="6"/>
</dbReference>
<sequence length="963" mass="106480">PGRYHDLHRPFPNKLMVGFSDCLSNVLNLTAFHFVFRWKLNGTAITPKSGSHYSLSGGNLRISHLDKDQDAGTYQCLAFNSFGTIVSREASLTFAYMENFKTHRRSSVSVREGQGVVLLCGPPSHSGDLTFSWIFNEYPSFVKQDTRRFISQETGNLYIAKVEPSDVGNYTCVVTNTVTKTRVQGPPTPLPKIEVQFPEIVHVAKGSTVKLECFALGNPVPSINWRRMDGIPFSRKVDVRKASGVLEIPYFQQEDAGTYECVAENSRGRNTVKGKLSFYAPPHLIEKPQDVQKPIDDSLVWECKATGKPKPSYRWMKNGENLESLERIQVANGVLSISRLTLSDIGMYQCVAGNKHGEVYSNAELKVIAVAPDFSQNQLRSHTMVKEGGDVLMECRPKMSPWGGISWRKGSETLQESNSILSLGFHLTLRNVMVAFSMCFVAVSFTLTVVHVCCFPEPTIITTPPSTLDVTVGESIVLPCQVTHDPSLELKFTWFFNEQLIHFGNHGGYFEKHSAGDIMIRNIQLRHAGKYTCAVQTKVDSISIAADLVVRGPPGPPTSIHVEEISDTTASLSWRPGPDNHSPVTTYTIQARTPFSLGWQAVTTVPEVVEGRSLTATVIDLSPWVEYEFRVLASNAIGTGEPSKPSKQARTKETSPKVTPANVSGGGGSRSELVITWEPVPEELQNGGGFGYVVAFRPYGATGWMQAAVPSSEASKYVFKNESIQPFSPFQVKVGVYNNEGEGPFGPVITIYSAEEEPGRAPTRIRAKSLSASEIEVSWKALPWNTSKRRVLGYELRYWEKREKEEAASVQRTVGNQTSAIIRGVRGSNTYYVTVRAYNTAGAGLPSVTVNVTTKKPPPSQPPAKVMWNTLNSKIILNWEQVKALENESEVTGYKVLYKRNRHSRPSVMETNTTSVELSLPMDEEYFIQIKPFGEGGEGSSSRQITIPRIPGQSLLDCSLTLH</sequence>
<dbReference type="FunFam" id="2.60.40.10:FF:000044">
    <property type="entry name" value="Contactin 1"/>
    <property type="match status" value="1"/>
</dbReference>
<evidence type="ECO:0000256" key="4">
    <source>
        <dbReference type="ARBA" id="ARBA00022622"/>
    </source>
</evidence>
<dbReference type="SUPFAM" id="SSF49265">
    <property type="entry name" value="Fibronectin type III"/>
    <property type="match status" value="2"/>
</dbReference>
<protein>
    <submittedName>
        <fullName evidence="17">Contactin 4</fullName>
    </submittedName>
</protein>
<reference evidence="18" key="1">
    <citation type="submission" date="2018-06" db="EMBL/GenBank/DDBJ databases">
        <title>Genome assembly of Danube salmon.</title>
        <authorList>
            <person name="Macqueen D.J."/>
            <person name="Gundappa M.K."/>
        </authorList>
    </citation>
    <scope>NUCLEOTIDE SEQUENCE [LARGE SCALE GENOMIC DNA]</scope>
</reference>
<comment type="subunit">
    <text evidence="13">Interacts with PTPRG.</text>
</comment>
<dbReference type="GO" id="GO:0098632">
    <property type="term" value="F:cell-cell adhesion mediator activity"/>
    <property type="evidence" value="ECO:0007669"/>
    <property type="project" value="TreeGrafter"/>
</dbReference>
<dbReference type="InterPro" id="IPR003961">
    <property type="entry name" value="FN3_dom"/>
</dbReference>
<feature type="domain" description="Fibronectin type-III" evidence="16">
    <location>
        <begin position="659"/>
        <end position="756"/>
    </location>
</feature>